<evidence type="ECO:0000313" key="1">
    <source>
        <dbReference type="EMBL" id="CEK57598.1"/>
    </source>
</evidence>
<proteinExistence type="predicted"/>
<feature type="non-terminal residue" evidence="1">
    <location>
        <position position="1"/>
    </location>
</feature>
<gene>
    <name evidence="1" type="primary">ORF30598</name>
</gene>
<name>A0A0B6YMX9_9EUPU</name>
<dbReference type="EMBL" id="HACG01010733">
    <property type="protein sequence ID" value="CEK57598.1"/>
    <property type="molecule type" value="Transcribed_RNA"/>
</dbReference>
<organism evidence="1">
    <name type="scientific">Arion vulgaris</name>
    <dbReference type="NCBI Taxonomy" id="1028688"/>
    <lineage>
        <taxon>Eukaryota</taxon>
        <taxon>Metazoa</taxon>
        <taxon>Spiralia</taxon>
        <taxon>Lophotrochozoa</taxon>
        <taxon>Mollusca</taxon>
        <taxon>Gastropoda</taxon>
        <taxon>Heterobranchia</taxon>
        <taxon>Euthyneura</taxon>
        <taxon>Panpulmonata</taxon>
        <taxon>Eupulmonata</taxon>
        <taxon>Stylommatophora</taxon>
        <taxon>Helicina</taxon>
        <taxon>Arionoidea</taxon>
        <taxon>Arionidae</taxon>
        <taxon>Arion</taxon>
    </lineage>
</organism>
<dbReference type="AlphaFoldDB" id="A0A0B6YMX9"/>
<reference evidence="1" key="1">
    <citation type="submission" date="2014-12" db="EMBL/GenBank/DDBJ databases">
        <title>Insight into the proteome of Arion vulgaris.</title>
        <authorList>
            <person name="Aradska J."/>
            <person name="Bulat T."/>
            <person name="Smidak R."/>
            <person name="Sarate P."/>
            <person name="Gangsoo J."/>
            <person name="Sialana F."/>
            <person name="Bilban M."/>
            <person name="Lubec G."/>
        </authorList>
    </citation>
    <scope>NUCLEOTIDE SEQUENCE</scope>
    <source>
        <tissue evidence="1">Skin</tissue>
    </source>
</reference>
<protein>
    <submittedName>
        <fullName evidence="1">Uncharacterized protein</fullName>
    </submittedName>
</protein>
<sequence length="112" mass="12971">LILPKDIQFCLNSLNRWLDSTLLSVFSSNVIAEQQLQHPDALCCLSCCFMATNTNMSRTVDPPQLYILSTHIFPRFNYTQTSFKDSVVLHTHTYFKDSIVTYTYFKDSTDFL</sequence>
<accession>A0A0B6YMX9</accession>